<dbReference type="PANTHER" id="PTHR42912">
    <property type="entry name" value="METHYLTRANSFERASE"/>
    <property type="match status" value="1"/>
</dbReference>
<accession>A0ABS5IR78</accession>
<gene>
    <name evidence="2" type="ORF">KE274_15240</name>
</gene>
<dbReference type="InterPro" id="IPR050508">
    <property type="entry name" value="Methyltransf_Superfamily"/>
</dbReference>
<dbReference type="GO" id="GO:0008168">
    <property type="term" value="F:methyltransferase activity"/>
    <property type="evidence" value="ECO:0007669"/>
    <property type="project" value="UniProtKB-KW"/>
</dbReference>
<protein>
    <submittedName>
        <fullName evidence="2">Class I SAM-dependent methyltransferase</fullName>
    </submittedName>
</protein>
<sequence>MSAEREVAAAYDRRAAEYVALVGAVEQLDPRDAATITAWRDTTTGPLLDAGCGPGLWTRFLRDGGDGEPRDVTGVDLSGELLAAARELHPGVPFVQGSFLALPQESASLGGILAWHSVIHTPPAEVPAVFAEFARVLAPGGTLLLGFFAGEPREPFAHAVTTAYFWSTAALTPLLAAAGLTVSWSEVRGRSAGEVSARPHGALIARRD</sequence>
<dbReference type="Proteomes" id="UP000678243">
    <property type="component" value="Unassembled WGS sequence"/>
</dbReference>
<dbReference type="InterPro" id="IPR029063">
    <property type="entry name" value="SAM-dependent_MTases_sf"/>
</dbReference>
<dbReference type="RefSeq" id="WP_211545245.1">
    <property type="nucleotide sequence ID" value="NZ_JAGTUK010000004.1"/>
</dbReference>
<evidence type="ECO:0000259" key="1">
    <source>
        <dbReference type="Pfam" id="PF13649"/>
    </source>
</evidence>
<comment type="caution">
    <text evidence="2">The sequence shown here is derived from an EMBL/GenBank/DDBJ whole genome shotgun (WGS) entry which is preliminary data.</text>
</comment>
<dbReference type="InterPro" id="IPR041698">
    <property type="entry name" value="Methyltransf_25"/>
</dbReference>
<dbReference type="Gene3D" id="3.40.50.150">
    <property type="entry name" value="Vaccinia Virus protein VP39"/>
    <property type="match status" value="1"/>
</dbReference>
<feature type="domain" description="Methyltransferase" evidence="1">
    <location>
        <begin position="48"/>
        <end position="141"/>
    </location>
</feature>
<evidence type="ECO:0000313" key="2">
    <source>
        <dbReference type="EMBL" id="MBS0025458.1"/>
    </source>
</evidence>
<proteinExistence type="predicted"/>
<keyword evidence="3" id="KW-1185">Reference proteome</keyword>
<name>A0ABS5IR78_9MICO</name>
<dbReference type="GO" id="GO:0032259">
    <property type="term" value="P:methylation"/>
    <property type="evidence" value="ECO:0007669"/>
    <property type="project" value="UniProtKB-KW"/>
</dbReference>
<keyword evidence="2" id="KW-0489">Methyltransferase</keyword>
<reference evidence="2 3" key="1">
    <citation type="submission" date="2021-04" db="EMBL/GenBank/DDBJ databases">
        <title>Whole genome analysis of root endophytic bacterium Microbacterium paraoxydans ku-mp colonizing RP-bio226 rice variety.</title>
        <authorList>
            <person name="Ulaganathan K."/>
            <person name="Latha B."/>
        </authorList>
    </citation>
    <scope>NUCLEOTIDE SEQUENCE [LARGE SCALE GENOMIC DNA]</scope>
    <source>
        <strain evidence="3">ku-mp</strain>
    </source>
</reference>
<dbReference type="Pfam" id="PF13649">
    <property type="entry name" value="Methyltransf_25"/>
    <property type="match status" value="1"/>
</dbReference>
<keyword evidence="2" id="KW-0808">Transferase</keyword>
<evidence type="ECO:0000313" key="3">
    <source>
        <dbReference type="Proteomes" id="UP000678243"/>
    </source>
</evidence>
<dbReference type="SUPFAM" id="SSF53335">
    <property type="entry name" value="S-adenosyl-L-methionine-dependent methyltransferases"/>
    <property type="match status" value="1"/>
</dbReference>
<dbReference type="EMBL" id="JAGTUK010000004">
    <property type="protein sequence ID" value="MBS0025458.1"/>
    <property type="molecule type" value="Genomic_DNA"/>
</dbReference>
<dbReference type="CDD" id="cd02440">
    <property type="entry name" value="AdoMet_MTases"/>
    <property type="match status" value="1"/>
</dbReference>
<organism evidence="2 3">
    <name type="scientific">Microbacterium paraoxydans</name>
    <dbReference type="NCBI Taxonomy" id="199592"/>
    <lineage>
        <taxon>Bacteria</taxon>
        <taxon>Bacillati</taxon>
        <taxon>Actinomycetota</taxon>
        <taxon>Actinomycetes</taxon>
        <taxon>Micrococcales</taxon>
        <taxon>Microbacteriaceae</taxon>
        <taxon>Microbacterium</taxon>
    </lineage>
</organism>